<dbReference type="Gene3D" id="3.80.10.10">
    <property type="entry name" value="Ribonuclease Inhibitor"/>
    <property type="match status" value="2"/>
</dbReference>
<name>A0A7C9BIE3_9BACT</name>
<dbReference type="Gene3D" id="3.40.50.10140">
    <property type="entry name" value="Toll/interleukin-1 receptor homology (TIR) domain"/>
    <property type="match status" value="1"/>
</dbReference>
<dbReference type="InterPro" id="IPR051648">
    <property type="entry name" value="CWI-Assembly_Regulator"/>
</dbReference>
<dbReference type="Proteomes" id="UP000479293">
    <property type="component" value="Unassembled WGS sequence"/>
</dbReference>
<dbReference type="InterPro" id="IPR000157">
    <property type="entry name" value="TIR_dom"/>
</dbReference>
<keyword evidence="6" id="KW-1185">Reference proteome</keyword>
<sequence length="1164" mass="129405">MELVFLFVATYFFQNRRMKVFLSYNSKNRAFAEAIAANLTRDGFALFFDKESIVAGDDWSNTIREGIEHSTAALILIGEEGIGPWQAKEVLTVASKQTSTPEVPYHIIPVALPSISKKTAYTPDWVLVNYQWVQYADPNDQHAYTQIVKGLRASTDKNGSSQRGENPYKGLQSFQVDDDSRFFGRTYELNQVFHDKLRFHVSIKNHNFLAVVAESGSGKSSFMQAGILAALKKGQFQGSGQWRRVTLKPGSDPLLELSTTVRREGLISDSLAFEERVLRDPDALLRTIKEQNATWVMYVDQFEEVLTQHPKTDDKTQKEKYEKRRTAFLANLTQAIETEKAVVLLSLRSDYYTHFGAYPGFKSLLESQNFTLPPIRLEEGEDWKNNQVLKDIISKSALNAGVLVDPDLEKQLIHALRGVHGKLPILQLTLDMLWKQIAPDARQITLTDFAQISKNQDLAGIIQTHADQVVDNLTTNRTDSRKLDLIRRIFVPHLVEISDGREDVRRTAGKEELLAISGFDSNEVEAILGDLSGEKARLITVDGNKVDVLHEAIIREWPLLKGWIDARREAFAYLDKLRDKAAEFEKGNEPTLGWGQLKKAKAWRSSNPDLTNGDIDVFIQKSRTRYRRDAGIALAMFLVILLGTWVGYPIYQRNQLIKVFKSPPLDSLWEASGGHLDSIHILYINKSNIHLLQTKLHYLHHLHYVRVQGTSEQNLSFLEDLTSLDSLMIDGNLSLSGLEKLAGLQSLRILDNDSLRSLSVLKKLKGLKYLTVSNSVSLSGLEKLTGLKSLTVYGNNSLLSRSGLERLTGLKSLTVYGNNSLSGLEKLTSLQSLTVSGNESLLSLSGQEVLTVSNSVSLSGLEKLTGLKSLTVYGDNSLLSRSGLERLTGLKSLTVYGNNSLSGLEKLTSLQSLMVSGNESLLSLSGLEKLTGLQSLTVGLNYSLRSLSGLGKLTGLKSLKVYGNNSLRSLNGLEKLTGLKSLAVSGNESLLSQSGLEKLMDLKSLAVYGNISLSGLDKLTGLKSLTISGNNSLSGLEKLTSLQSLTVFHKDSLRSLRIPENLKSLKSLTVSFNDSLRSLKGLDKLTRLKSLSVYDNDFLSSLSGLERIQSPKVLELGSKEFNLLKDQIYKFKNLEELIVPSDVKVDYEKLSKNNPGIKLIRENF</sequence>
<dbReference type="SUPFAM" id="SSF52058">
    <property type="entry name" value="L domain-like"/>
    <property type="match status" value="2"/>
</dbReference>
<dbReference type="PROSITE" id="PS50104">
    <property type="entry name" value="TIR"/>
    <property type="match status" value="1"/>
</dbReference>
<evidence type="ECO:0000313" key="5">
    <source>
        <dbReference type="EMBL" id="MPR36740.1"/>
    </source>
</evidence>
<dbReference type="SUPFAM" id="SSF52540">
    <property type="entry name" value="P-loop containing nucleoside triphosphate hydrolases"/>
    <property type="match status" value="1"/>
</dbReference>
<evidence type="ECO:0000313" key="6">
    <source>
        <dbReference type="Proteomes" id="UP000479293"/>
    </source>
</evidence>
<reference evidence="5 6" key="1">
    <citation type="submission" date="2019-10" db="EMBL/GenBank/DDBJ databases">
        <title>Draft Genome Sequence of Cytophagaceae sp. SJW1-29.</title>
        <authorList>
            <person name="Choi A."/>
        </authorList>
    </citation>
    <scope>NUCLEOTIDE SEQUENCE [LARGE SCALE GENOMIC DNA]</scope>
    <source>
        <strain evidence="5 6">SJW1-29</strain>
    </source>
</reference>
<comment type="subcellular location">
    <subcellularLocation>
        <location evidence="1">Cell envelope</location>
    </subcellularLocation>
</comment>
<comment type="caution">
    <text evidence="5">The sequence shown here is derived from an EMBL/GenBank/DDBJ whole genome shotgun (WGS) entry which is preliminary data.</text>
</comment>
<dbReference type="Pfam" id="PF20703">
    <property type="entry name" value="nSTAND1"/>
    <property type="match status" value="1"/>
</dbReference>
<gene>
    <name evidence="5" type="ORF">GBK04_26255</name>
</gene>
<evidence type="ECO:0000259" key="4">
    <source>
        <dbReference type="PROSITE" id="PS50104"/>
    </source>
</evidence>
<dbReference type="InterPro" id="IPR027417">
    <property type="entry name" value="P-loop_NTPase"/>
</dbReference>
<dbReference type="InterPro" id="IPR049052">
    <property type="entry name" value="nSTAND1"/>
</dbReference>
<keyword evidence="2" id="KW-0732">Signal</keyword>
<dbReference type="InterPro" id="IPR032675">
    <property type="entry name" value="LRR_dom_sf"/>
</dbReference>
<dbReference type="PANTHER" id="PTHR31018">
    <property type="entry name" value="SPORULATION-SPECIFIC PROTEIN-RELATED"/>
    <property type="match status" value="1"/>
</dbReference>
<evidence type="ECO:0000256" key="2">
    <source>
        <dbReference type="ARBA" id="ARBA00022729"/>
    </source>
</evidence>
<dbReference type="InterPro" id="IPR035897">
    <property type="entry name" value="Toll_tir_struct_dom_sf"/>
</dbReference>
<evidence type="ECO:0000256" key="1">
    <source>
        <dbReference type="ARBA" id="ARBA00004196"/>
    </source>
</evidence>
<proteinExistence type="predicted"/>
<accession>A0A7C9BIE3</accession>
<dbReference type="PANTHER" id="PTHR31018:SF3">
    <property type="entry name" value="RECEPTOR PROTEIN-TYROSINE KINASE"/>
    <property type="match status" value="1"/>
</dbReference>
<feature type="domain" description="TIR" evidence="4">
    <location>
        <begin position="16"/>
        <end position="155"/>
    </location>
</feature>
<dbReference type="RefSeq" id="WP_152764915.1">
    <property type="nucleotide sequence ID" value="NZ_WHLY01000002.1"/>
</dbReference>
<dbReference type="Pfam" id="PF13676">
    <property type="entry name" value="TIR_2"/>
    <property type="match status" value="1"/>
</dbReference>
<dbReference type="AlphaFoldDB" id="A0A7C9BIE3"/>
<dbReference type="EMBL" id="WHLY01000002">
    <property type="protein sequence ID" value="MPR36740.1"/>
    <property type="molecule type" value="Genomic_DNA"/>
</dbReference>
<organism evidence="5 6">
    <name type="scientific">Salmonirosea aquatica</name>
    <dbReference type="NCBI Taxonomy" id="2654236"/>
    <lineage>
        <taxon>Bacteria</taxon>
        <taxon>Pseudomonadati</taxon>
        <taxon>Bacteroidota</taxon>
        <taxon>Cytophagia</taxon>
        <taxon>Cytophagales</taxon>
        <taxon>Spirosomataceae</taxon>
        <taxon>Salmonirosea</taxon>
    </lineage>
</organism>
<keyword evidence="3" id="KW-0325">Glycoprotein</keyword>
<dbReference type="GO" id="GO:0030313">
    <property type="term" value="C:cell envelope"/>
    <property type="evidence" value="ECO:0007669"/>
    <property type="project" value="UniProtKB-SubCell"/>
</dbReference>
<protein>
    <submittedName>
        <fullName evidence="5">TIR domain-containing protein</fullName>
    </submittedName>
</protein>
<evidence type="ECO:0000256" key="3">
    <source>
        <dbReference type="ARBA" id="ARBA00023180"/>
    </source>
</evidence>
<dbReference type="SUPFAM" id="SSF52200">
    <property type="entry name" value="Toll/Interleukin receptor TIR domain"/>
    <property type="match status" value="1"/>
</dbReference>
<dbReference type="GO" id="GO:0007165">
    <property type="term" value="P:signal transduction"/>
    <property type="evidence" value="ECO:0007669"/>
    <property type="project" value="InterPro"/>
</dbReference>